<evidence type="ECO:0000313" key="1">
    <source>
        <dbReference type="EMBL" id="HIT75921.1"/>
    </source>
</evidence>
<gene>
    <name evidence="1" type="ORF">IAA98_10070</name>
</gene>
<proteinExistence type="predicted"/>
<dbReference type="Proteomes" id="UP000886842">
    <property type="component" value="Unassembled WGS sequence"/>
</dbReference>
<comment type="caution">
    <text evidence="1">The sequence shown here is derived from an EMBL/GenBank/DDBJ whole genome shotgun (WGS) entry which is preliminary data.</text>
</comment>
<reference evidence="1" key="2">
    <citation type="journal article" date="2021" name="PeerJ">
        <title>Extensive microbial diversity within the chicken gut microbiome revealed by metagenomics and culture.</title>
        <authorList>
            <person name="Gilroy R."/>
            <person name="Ravi A."/>
            <person name="Getino M."/>
            <person name="Pursley I."/>
            <person name="Horton D.L."/>
            <person name="Alikhan N.F."/>
            <person name="Baker D."/>
            <person name="Gharbi K."/>
            <person name="Hall N."/>
            <person name="Watson M."/>
            <person name="Adriaenssens E.M."/>
            <person name="Foster-Nyarko E."/>
            <person name="Jarju S."/>
            <person name="Secka A."/>
            <person name="Antonio M."/>
            <person name="Oren A."/>
            <person name="Chaudhuri R.R."/>
            <person name="La Ragione R."/>
            <person name="Hildebrand F."/>
            <person name="Pallen M.J."/>
        </authorList>
    </citation>
    <scope>NUCLEOTIDE SEQUENCE</scope>
    <source>
        <strain evidence="1">ChiGjej1B1-24693</strain>
    </source>
</reference>
<name>A0A9D1GYL0_9ACTN</name>
<dbReference type="EMBL" id="DVLP01000300">
    <property type="protein sequence ID" value="HIT75921.1"/>
    <property type="molecule type" value="Genomic_DNA"/>
</dbReference>
<evidence type="ECO:0000313" key="2">
    <source>
        <dbReference type="Proteomes" id="UP000886842"/>
    </source>
</evidence>
<dbReference type="AlphaFoldDB" id="A0A9D1GYL0"/>
<organism evidence="1 2">
    <name type="scientific">Candidatus Avipropionibacterium avicola</name>
    <dbReference type="NCBI Taxonomy" id="2840701"/>
    <lineage>
        <taxon>Bacteria</taxon>
        <taxon>Bacillati</taxon>
        <taxon>Actinomycetota</taxon>
        <taxon>Actinomycetes</taxon>
        <taxon>Propionibacteriales</taxon>
        <taxon>Propionibacteriaceae</taxon>
        <taxon>Propionibacteriaceae incertae sedis</taxon>
        <taxon>Candidatus Avipropionibacterium</taxon>
    </lineage>
</organism>
<dbReference type="Gene3D" id="3.40.190.10">
    <property type="entry name" value="Periplasmic binding protein-like II"/>
    <property type="match status" value="1"/>
</dbReference>
<protein>
    <submittedName>
        <fullName evidence="1">Extracellular solute-binding protein</fullName>
    </submittedName>
</protein>
<dbReference type="SUPFAM" id="SSF53850">
    <property type="entry name" value="Periplasmic binding protein-like II"/>
    <property type="match status" value="1"/>
</dbReference>
<accession>A0A9D1GYL0</accession>
<dbReference type="PANTHER" id="PTHR43649:SF12">
    <property type="entry name" value="DIACETYLCHITOBIOSE BINDING PROTEIN DASA"/>
    <property type="match status" value="1"/>
</dbReference>
<reference evidence="1" key="1">
    <citation type="submission" date="2020-10" db="EMBL/GenBank/DDBJ databases">
        <authorList>
            <person name="Gilroy R."/>
        </authorList>
    </citation>
    <scope>NUCLEOTIDE SEQUENCE</scope>
    <source>
        <strain evidence="1">ChiGjej1B1-24693</strain>
    </source>
</reference>
<dbReference type="InterPro" id="IPR050490">
    <property type="entry name" value="Bact_solute-bd_prot1"/>
</dbReference>
<dbReference type="Pfam" id="PF01547">
    <property type="entry name" value="SBP_bac_1"/>
    <property type="match status" value="1"/>
</dbReference>
<dbReference type="InterPro" id="IPR006059">
    <property type="entry name" value="SBP"/>
</dbReference>
<dbReference type="PANTHER" id="PTHR43649">
    <property type="entry name" value="ARABINOSE-BINDING PROTEIN-RELATED"/>
    <property type="match status" value="1"/>
</dbReference>
<sequence>MNVWGGVPAENGPQALCDAFTEANPDVKVTYTRYPNDDTGNLKLDSSLAGGAPIDVFISYAPAKLFQRVSNGLAVDLTERIDADPDLKQFGTTAESPSNYFSDGKAFSVPAQKSPTIVVLNQTMLDKAGIKLGDSWTYEDFESVAKELSGDGVYGSFNALTKAGIVLGPDRYYADGGERSNFDHPIFAEDLQHRLDEQDAKHCMDRKTILAEKLETFAHTPFLTNRAAMHASQIFILRYIADTKEFPHDFITKAMPHPTVEPGGDEWGVGAIGDNVSISSKASDPDLAWEFVRFWMLNGQYNVPGGRLPSVVGNATPQELVASLLGEQREELFDVPSFENALFGKEVTIPVDTIFTAASELDEMVEKRTDEVLLGTRSVESWVETMTKDADAAIAAAK</sequence>